<evidence type="ECO:0000256" key="1">
    <source>
        <dbReference type="ARBA" id="ARBA00008987"/>
    </source>
</evidence>
<sequence>MLDFTPNRLDTTAQGREAIIQLQQDSETLILVKFIGPHCSACKTLSPVLEQLVTDYSEKTHLVTVDMTEDPELAMEWGVRSVPTVIVLKGSSVLEKIVGLQPKKVYVEAIQKGIE</sequence>
<dbReference type="SUPFAM" id="SSF52833">
    <property type="entry name" value="Thioredoxin-like"/>
    <property type="match status" value="1"/>
</dbReference>
<dbReference type="PANTHER" id="PTHR45663">
    <property type="entry name" value="GEO12009P1"/>
    <property type="match status" value="1"/>
</dbReference>
<evidence type="ECO:0000313" key="5">
    <source>
        <dbReference type="Proteomes" id="UP001525890"/>
    </source>
</evidence>
<dbReference type="InterPro" id="IPR036249">
    <property type="entry name" value="Thioredoxin-like_sf"/>
</dbReference>
<dbReference type="Pfam" id="PF00085">
    <property type="entry name" value="Thioredoxin"/>
    <property type="match status" value="1"/>
</dbReference>
<dbReference type="PANTHER" id="PTHR45663:SF11">
    <property type="entry name" value="GEO12009P1"/>
    <property type="match status" value="1"/>
</dbReference>
<reference evidence="4 5" key="1">
    <citation type="journal article" date="2022" name="Front. Microbiol.">
        <title>High genomic differentiation and limited gene flow indicate recent cryptic speciation within the genus Laspinema (cyanobacteria).</title>
        <authorList>
            <person name="Stanojkovic A."/>
            <person name="Skoupy S."/>
            <person name="Skaloud P."/>
            <person name="Dvorak P."/>
        </authorList>
    </citation>
    <scope>NUCLEOTIDE SEQUENCE [LARGE SCALE GENOMIC DNA]</scope>
    <source>
        <strain evidence="4 5">D2a</strain>
    </source>
</reference>
<protein>
    <submittedName>
        <fullName evidence="4">Thioredoxin domain-containing protein</fullName>
    </submittedName>
</protein>
<keyword evidence="2" id="KW-0676">Redox-active center</keyword>
<accession>A0ABT2MMC2</accession>
<evidence type="ECO:0000256" key="2">
    <source>
        <dbReference type="ARBA" id="ARBA00023284"/>
    </source>
</evidence>
<name>A0ABT2MMC2_9CYAN</name>
<organism evidence="4 5">
    <name type="scientific">Laspinema palackyanum D2a</name>
    <dbReference type="NCBI Taxonomy" id="2953684"/>
    <lineage>
        <taxon>Bacteria</taxon>
        <taxon>Bacillati</taxon>
        <taxon>Cyanobacteriota</taxon>
        <taxon>Cyanophyceae</taxon>
        <taxon>Oscillatoriophycideae</taxon>
        <taxon>Oscillatoriales</taxon>
        <taxon>Laspinemataceae</taxon>
        <taxon>Laspinema</taxon>
        <taxon>Laspinema palackyanum</taxon>
    </lineage>
</organism>
<comment type="caution">
    <text evidence="4">The sequence shown here is derived from an EMBL/GenBank/DDBJ whole genome shotgun (WGS) entry which is preliminary data.</text>
</comment>
<dbReference type="Gene3D" id="3.40.30.10">
    <property type="entry name" value="Glutaredoxin"/>
    <property type="match status" value="1"/>
</dbReference>
<dbReference type="RefSeq" id="WP_368005551.1">
    <property type="nucleotide sequence ID" value="NZ_JAMXFF010000006.1"/>
</dbReference>
<evidence type="ECO:0000313" key="4">
    <source>
        <dbReference type="EMBL" id="MCT7965877.1"/>
    </source>
</evidence>
<dbReference type="PROSITE" id="PS51352">
    <property type="entry name" value="THIOREDOXIN_2"/>
    <property type="match status" value="1"/>
</dbReference>
<evidence type="ECO:0000259" key="3">
    <source>
        <dbReference type="PROSITE" id="PS51352"/>
    </source>
</evidence>
<dbReference type="InterPro" id="IPR013766">
    <property type="entry name" value="Thioredoxin_domain"/>
</dbReference>
<dbReference type="EMBL" id="JAMXFF010000006">
    <property type="protein sequence ID" value="MCT7965877.1"/>
    <property type="molecule type" value="Genomic_DNA"/>
</dbReference>
<dbReference type="Proteomes" id="UP001525890">
    <property type="component" value="Unassembled WGS sequence"/>
</dbReference>
<proteinExistence type="inferred from homology"/>
<comment type="similarity">
    <text evidence="1">Belongs to the thioredoxin family.</text>
</comment>
<feature type="domain" description="Thioredoxin" evidence="3">
    <location>
        <begin position="1"/>
        <end position="115"/>
    </location>
</feature>
<gene>
    <name evidence="4" type="ORF">NG799_05970</name>
</gene>
<keyword evidence="5" id="KW-1185">Reference proteome</keyword>